<gene>
    <name evidence="3" type="ORF">CYNAS_LOCUS17343</name>
</gene>
<keyword evidence="4" id="KW-1185">Reference proteome</keyword>
<accession>A0AA36MCC7</accession>
<comment type="caution">
    <text evidence="3">The sequence shown here is derived from an EMBL/GenBank/DDBJ whole genome shotgun (WGS) entry which is preliminary data.</text>
</comment>
<evidence type="ECO:0000256" key="1">
    <source>
        <dbReference type="SAM" id="MobiDB-lite"/>
    </source>
</evidence>
<dbReference type="EMBL" id="CATQJL010000316">
    <property type="protein sequence ID" value="CAJ0605360.1"/>
    <property type="molecule type" value="Genomic_DNA"/>
</dbReference>
<organism evidence="3 4">
    <name type="scientific">Cylicocyclus nassatus</name>
    <name type="common">Nematode worm</name>
    <dbReference type="NCBI Taxonomy" id="53992"/>
    <lineage>
        <taxon>Eukaryota</taxon>
        <taxon>Metazoa</taxon>
        <taxon>Ecdysozoa</taxon>
        <taxon>Nematoda</taxon>
        <taxon>Chromadorea</taxon>
        <taxon>Rhabditida</taxon>
        <taxon>Rhabditina</taxon>
        <taxon>Rhabditomorpha</taxon>
        <taxon>Strongyloidea</taxon>
        <taxon>Strongylidae</taxon>
        <taxon>Cylicocyclus</taxon>
    </lineage>
</organism>
<feature type="signal peptide" evidence="2">
    <location>
        <begin position="1"/>
        <end position="21"/>
    </location>
</feature>
<evidence type="ECO:0000256" key="2">
    <source>
        <dbReference type="SAM" id="SignalP"/>
    </source>
</evidence>
<reference evidence="3" key="1">
    <citation type="submission" date="2023-07" db="EMBL/GenBank/DDBJ databases">
        <authorList>
            <consortium name="CYATHOMIX"/>
        </authorList>
    </citation>
    <scope>NUCLEOTIDE SEQUENCE</scope>
    <source>
        <strain evidence="3">N/A</strain>
    </source>
</reference>
<feature type="chain" id="PRO_5041380929" evidence="2">
    <location>
        <begin position="22"/>
        <end position="297"/>
    </location>
</feature>
<evidence type="ECO:0000313" key="3">
    <source>
        <dbReference type="EMBL" id="CAJ0605360.1"/>
    </source>
</evidence>
<dbReference type="AlphaFoldDB" id="A0AA36MCC7"/>
<feature type="region of interest" description="Disordered" evidence="1">
    <location>
        <begin position="183"/>
        <end position="202"/>
    </location>
</feature>
<sequence>MFGRNIAHLLWTNVLVLYARYTIKDCGQSKVCVRAPPGCNGVDDCTVIFSFRGDGAEVELELLGKPPTEPSEGFGHISAIISDDQTLDHGIVYFCARCKEFVKGGLGVKTSQGLRQIGVSEHDDEGLSLTATSTDNLLYCKTRQAEDVREAFFLENFTIALATGTFSEIDLCRENYAKDVYKSSSTSSRSTEQEHRPTTAPNEAAIASAFGRLWSTIAPGKFVCTLFENAYSKTDNQSSKQVRDLQPNEMLLDHFLSILIQENTESTFWMGASGCIITLQPSRASYKRPLSDIRMPS</sequence>
<dbReference type="Proteomes" id="UP001176961">
    <property type="component" value="Unassembled WGS sequence"/>
</dbReference>
<proteinExistence type="predicted"/>
<protein>
    <submittedName>
        <fullName evidence="3">Uncharacterized protein</fullName>
    </submittedName>
</protein>
<evidence type="ECO:0000313" key="4">
    <source>
        <dbReference type="Proteomes" id="UP001176961"/>
    </source>
</evidence>
<keyword evidence="2" id="KW-0732">Signal</keyword>
<name>A0AA36MCC7_CYLNA</name>